<dbReference type="GO" id="GO:0044027">
    <property type="term" value="P:negative regulation of gene expression via chromosomal CpG island methylation"/>
    <property type="evidence" value="ECO:0007669"/>
    <property type="project" value="TreeGrafter"/>
</dbReference>
<evidence type="ECO:0000313" key="18">
    <source>
        <dbReference type="Proteomes" id="UP000593568"/>
    </source>
</evidence>
<keyword evidence="18" id="KW-1185">Reference proteome</keyword>
<feature type="region of interest" description="Disordered" evidence="14">
    <location>
        <begin position="538"/>
        <end position="591"/>
    </location>
</feature>
<dbReference type="CDD" id="cd23138">
    <property type="entry name" value="RING-HC_ORTHRUS_rpt1"/>
    <property type="match status" value="1"/>
</dbReference>
<dbReference type="Pfam" id="PF02182">
    <property type="entry name" value="SAD_SRA"/>
    <property type="match status" value="2"/>
</dbReference>
<comment type="pathway">
    <text evidence="2">Protein modification; protein ubiquitination.</text>
</comment>
<evidence type="ECO:0000256" key="3">
    <source>
        <dbReference type="ARBA" id="ARBA00012483"/>
    </source>
</evidence>
<comment type="caution">
    <text evidence="17">The sequence shown here is derived from an EMBL/GenBank/DDBJ whole genome shotgun (WGS) entry which is preliminary data.</text>
</comment>
<evidence type="ECO:0000256" key="4">
    <source>
        <dbReference type="ARBA" id="ARBA00022679"/>
    </source>
</evidence>
<dbReference type="SUPFAM" id="SSF57903">
    <property type="entry name" value="FYVE/PHD zinc finger"/>
    <property type="match status" value="1"/>
</dbReference>
<dbReference type="AlphaFoldDB" id="A0A7J9EL27"/>
<dbReference type="GO" id="GO:0008270">
    <property type="term" value="F:zinc ion binding"/>
    <property type="evidence" value="ECO:0007669"/>
    <property type="project" value="UniProtKB-KW"/>
</dbReference>
<dbReference type="PANTHER" id="PTHR14140:SF46">
    <property type="entry name" value="E3 UBIQUITIN-PROTEIN LIGASE ORTHRUS 1-RELATED"/>
    <property type="match status" value="1"/>
</dbReference>
<feature type="domain" description="YDG" evidence="16">
    <location>
        <begin position="265"/>
        <end position="410"/>
    </location>
</feature>
<dbReference type="InterPro" id="IPR013083">
    <property type="entry name" value="Znf_RING/FYVE/PHD"/>
</dbReference>
<dbReference type="SUPFAM" id="SSF88697">
    <property type="entry name" value="PUA domain-like"/>
    <property type="match status" value="1"/>
</dbReference>
<dbReference type="InterPro" id="IPR011011">
    <property type="entry name" value="Znf_FYVE_PHD"/>
</dbReference>
<keyword evidence="6 12" id="KW-0863">Zinc-finger</keyword>
<dbReference type="Proteomes" id="UP000593568">
    <property type="component" value="Unassembled WGS sequence"/>
</dbReference>
<keyword evidence="7" id="KW-0833">Ubl conjugation pathway</keyword>
<keyword evidence="8" id="KW-0862">Zinc</keyword>
<dbReference type="SMART" id="SM00466">
    <property type="entry name" value="SRA"/>
    <property type="match status" value="1"/>
</dbReference>
<organism evidence="17 18">
    <name type="scientific">Gossypium trilobum</name>
    <dbReference type="NCBI Taxonomy" id="34281"/>
    <lineage>
        <taxon>Eukaryota</taxon>
        <taxon>Viridiplantae</taxon>
        <taxon>Streptophyta</taxon>
        <taxon>Embryophyta</taxon>
        <taxon>Tracheophyta</taxon>
        <taxon>Spermatophyta</taxon>
        <taxon>Magnoliopsida</taxon>
        <taxon>eudicotyledons</taxon>
        <taxon>Gunneridae</taxon>
        <taxon>Pentapetalae</taxon>
        <taxon>rosids</taxon>
        <taxon>malvids</taxon>
        <taxon>Malvales</taxon>
        <taxon>Malvaceae</taxon>
        <taxon>Malvoideae</taxon>
        <taxon>Gossypium</taxon>
    </lineage>
</organism>
<dbReference type="InterPro" id="IPR027370">
    <property type="entry name" value="Znf-RING_euk"/>
</dbReference>
<dbReference type="SUPFAM" id="SSF57850">
    <property type="entry name" value="RING/U-box"/>
    <property type="match status" value="2"/>
</dbReference>
<dbReference type="InterPro" id="IPR047498">
    <property type="entry name" value="RING-HC_ORTHRUS_rpt1"/>
</dbReference>
<evidence type="ECO:0000256" key="1">
    <source>
        <dbReference type="ARBA" id="ARBA00000900"/>
    </source>
</evidence>
<dbReference type="GO" id="GO:0061630">
    <property type="term" value="F:ubiquitin protein ligase activity"/>
    <property type="evidence" value="ECO:0007669"/>
    <property type="project" value="UniProtKB-EC"/>
</dbReference>
<dbReference type="Gene3D" id="2.30.280.10">
    <property type="entry name" value="SRA-YDG"/>
    <property type="match status" value="2"/>
</dbReference>
<comment type="catalytic activity">
    <reaction evidence="1">
        <text>S-ubiquitinyl-[E2 ubiquitin-conjugating enzyme]-L-cysteine + [acceptor protein]-L-lysine = [E2 ubiquitin-conjugating enzyme]-L-cysteine + N(6)-ubiquitinyl-[acceptor protein]-L-lysine.</text>
        <dbReference type="EC" id="2.3.2.27"/>
    </reaction>
</comment>
<feature type="region of interest" description="Disordered" evidence="14">
    <location>
        <begin position="407"/>
        <end position="436"/>
    </location>
</feature>
<dbReference type="InterPro" id="IPR036987">
    <property type="entry name" value="SRA-YDG_sf"/>
</dbReference>
<dbReference type="GO" id="GO:0005634">
    <property type="term" value="C:nucleus"/>
    <property type="evidence" value="ECO:0007669"/>
    <property type="project" value="UniProtKB-SubCell"/>
</dbReference>
<keyword evidence="5" id="KW-0479">Metal-binding</keyword>
<evidence type="ECO:0000259" key="15">
    <source>
        <dbReference type="PROSITE" id="PS50089"/>
    </source>
</evidence>
<dbReference type="InterPro" id="IPR001965">
    <property type="entry name" value="Znf_PHD"/>
</dbReference>
<dbReference type="Pfam" id="PF13445">
    <property type="entry name" value="zf-RING_UBOX"/>
    <property type="match status" value="1"/>
</dbReference>
<dbReference type="InterPro" id="IPR015947">
    <property type="entry name" value="PUA-like_sf"/>
</dbReference>
<evidence type="ECO:0000259" key="16">
    <source>
        <dbReference type="PROSITE" id="PS51015"/>
    </source>
</evidence>
<accession>A0A7J9EL27</accession>
<dbReference type="Pfam" id="PF00097">
    <property type="entry name" value="zf-C3HC4"/>
    <property type="match status" value="1"/>
</dbReference>
<gene>
    <name evidence="17" type="ORF">Gotri_008996</name>
</gene>
<dbReference type="SMART" id="SM00249">
    <property type="entry name" value="PHD"/>
    <property type="match status" value="1"/>
</dbReference>
<evidence type="ECO:0000256" key="13">
    <source>
        <dbReference type="PROSITE-ProRule" id="PRU00358"/>
    </source>
</evidence>
<sequence length="591" mass="65612">MAHDSVQLPCDGDGACMRCKVTPLAEETLTCSTCATPWHVACLASPPETLASTLQWQCPDCSGDPLPSAAGALDGTSSELFAAIRAIESDESLTEKEKARKRQELVSGRVEEDGDKEKKGKEKESSFLDVLDGSLNCSFCMQLPDRPVTTPCGHNFCLKCFQKWIGQGKRTCAKCRSIIPPKMASQPRINSTLVSVIRMAKLSKSNVAAGPMKVYHFVHNQDRPDKAFTTERAQKPGKANAASGKIFVTVPPDHFGPITAENDPARNQGVLVGECWEDRLECRQWGAHLPHVAGIAGQSNYGAQSVALSGGYEDDEDHGEWFLYTGRSHKEKRSAYAPEKGVRYDGIYRIEKCWRKVGIQGFKVCRYLFVRCDNEPAPWTSDDHGDLPRPLPAIPELKKATDAFERKESPSWDFDEEDNRWRWKKPPPPSKKPVNAADLEERKRARKAIRQAQFSCLICRQVMNLPVTTPCAHNFCKSCFEAAFSGKTAIRERSKGGRTLRSQKNVLHCPSCPTDISDFLQNLQVNRELMGVIESLKQKSEENQDAVEELSEEQVDESEENADIGAGDSETAQKTKNPDPKDDLQNPPPDS</sequence>
<evidence type="ECO:0000256" key="14">
    <source>
        <dbReference type="SAM" id="MobiDB-lite"/>
    </source>
</evidence>
<dbReference type="GO" id="GO:0016567">
    <property type="term" value="P:protein ubiquitination"/>
    <property type="evidence" value="ECO:0007669"/>
    <property type="project" value="UniProtKB-UniPathway"/>
</dbReference>
<protein>
    <recommendedName>
        <fullName evidence="3">RING-type E3 ubiquitin transferase</fullName>
        <ecNumber evidence="3">2.3.2.27</ecNumber>
    </recommendedName>
</protein>
<dbReference type="InterPro" id="IPR018957">
    <property type="entry name" value="Znf_C3HC4_RING-type"/>
</dbReference>
<feature type="region of interest" description="Disordered" evidence="14">
    <location>
        <begin position="98"/>
        <end position="124"/>
    </location>
</feature>
<dbReference type="InterPro" id="IPR045134">
    <property type="entry name" value="UHRF1/2-like"/>
</dbReference>
<dbReference type="EMBL" id="JABEZW010000008">
    <property type="protein sequence ID" value="MBA0773742.1"/>
    <property type="molecule type" value="Genomic_DNA"/>
</dbReference>
<keyword evidence="11 13" id="KW-0539">Nucleus</keyword>
<evidence type="ECO:0000256" key="2">
    <source>
        <dbReference type="ARBA" id="ARBA00004906"/>
    </source>
</evidence>
<dbReference type="PANTHER" id="PTHR14140">
    <property type="entry name" value="E3 UBIQUITIN-PROTEIN LIGASE UHRF-RELATED"/>
    <property type="match status" value="1"/>
</dbReference>
<proteinExistence type="predicted"/>
<dbReference type="SMART" id="SM00184">
    <property type="entry name" value="RING"/>
    <property type="match status" value="3"/>
</dbReference>
<dbReference type="InterPro" id="IPR001841">
    <property type="entry name" value="Znf_RING"/>
</dbReference>
<evidence type="ECO:0000256" key="6">
    <source>
        <dbReference type="ARBA" id="ARBA00022771"/>
    </source>
</evidence>
<dbReference type="GO" id="GO:0003677">
    <property type="term" value="F:DNA binding"/>
    <property type="evidence" value="ECO:0007669"/>
    <property type="project" value="UniProtKB-KW"/>
</dbReference>
<dbReference type="PROSITE" id="PS50089">
    <property type="entry name" value="ZF_RING_2"/>
    <property type="match status" value="2"/>
</dbReference>
<evidence type="ECO:0000256" key="8">
    <source>
        <dbReference type="ARBA" id="ARBA00022833"/>
    </source>
</evidence>
<keyword evidence="9" id="KW-0156">Chromatin regulator</keyword>
<feature type="domain" description="RING-type" evidence="15">
    <location>
        <begin position="137"/>
        <end position="176"/>
    </location>
</feature>
<feature type="compositionally biased region" description="Acidic residues" evidence="14">
    <location>
        <begin position="543"/>
        <end position="562"/>
    </location>
</feature>
<dbReference type="PROSITE" id="PS01359">
    <property type="entry name" value="ZF_PHD_1"/>
    <property type="match status" value="1"/>
</dbReference>
<evidence type="ECO:0000256" key="10">
    <source>
        <dbReference type="ARBA" id="ARBA00023125"/>
    </source>
</evidence>
<feature type="compositionally biased region" description="Basic and acidic residues" evidence="14">
    <location>
        <begin position="571"/>
        <end position="584"/>
    </location>
</feature>
<reference evidence="17 18" key="1">
    <citation type="journal article" date="2019" name="Genome Biol. Evol.">
        <title>Insights into the evolution of the New World diploid cottons (Gossypium, subgenus Houzingenia) based on genome sequencing.</title>
        <authorList>
            <person name="Grover C.E."/>
            <person name="Arick M.A. 2nd"/>
            <person name="Thrash A."/>
            <person name="Conover J.L."/>
            <person name="Sanders W.S."/>
            <person name="Peterson D.G."/>
            <person name="Frelichowski J.E."/>
            <person name="Scheffler J.A."/>
            <person name="Scheffler B.E."/>
            <person name="Wendel J.F."/>
        </authorList>
    </citation>
    <scope>NUCLEOTIDE SEQUENCE [LARGE SCALE GENOMIC DNA]</scope>
    <source>
        <strain evidence="17">8</strain>
        <tissue evidence="17">Leaf</tissue>
    </source>
</reference>
<dbReference type="InterPro" id="IPR003105">
    <property type="entry name" value="SRA_YDG"/>
</dbReference>
<comment type="subcellular location">
    <subcellularLocation>
        <location evidence="13">Nucleus</location>
    </subcellularLocation>
</comment>
<feature type="non-terminal residue" evidence="17">
    <location>
        <position position="1"/>
    </location>
</feature>
<dbReference type="FunFam" id="3.30.40.10:FF:000472">
    <property type="entry name" value="E3 ubiquitin-protein ligase ORTHRUS 2"/>
    <property type="match status" value="1"/>
</dbReference>
<feature type="domain" description="RING-type" evidence="15">
    <location>
        <begin position="456"/>
        <end position="512"/>
    </location>
</feature>
<dbReference type="InterPro" id="IPR019786">
    <property type="entry name" value="Zinc_finger_PHD-type_CS"/>
</dbReference>
<name>A0A7J9EL27_9ROSI</name>
<evidence type="ECO:0000256" key="12">
    <source>
        <dbReference type="PROSITE-ProRule" id="PRU00175"/>
    </source>
</evidence>
<keyword evidence="4" id="KW-0808">Transferase</keyword>
<dbReference type="PROSITE" id="PS51015">
    <property type="entry name" value="YDG"/>
    <property type="match status" value="1"/>
</dbReference>
<dbReference type="Gene3D" id="3.30.40.10">
    <property type="entry name" value="Zinc/RING finger domain, C3HC4 (zinc finger)"/>
    <property type="match status" value="3"/>
</dbReference>
<dbReference type="EC" id="2.3.2.27" evidence="3"/>
<evidence type="ECO:0000313" key="17">
    <source>
        <dbReference type="EMBL" id="MBA0773742.1"/>
    </source>
</evidence>
<evidence type="ECO:0000256" key="5">
    <source>
        <dbReference type="ARBA" id="ARBA00022723"/>
    </source>
</evidence>
<evidence type="ECO:0000256" key="11">
    <source>
        <dbReference type="ARBA" id="ARBA00023242"/>
    </source>
</evidence>
<keyword evidence="10" id="KW-0238">DNA-binding</keyword>
<evidence type="ECO:0000256" key="9">
    <source>
        <dbReference type="ARBA" id="ARBA00022853"/>
    </source>
</evidence>
<evidence type="ECO:0000256" key="7">
    <source>
        <dbReference type="ARBA" id="ARBA00022786"/>
    </source>
</evidence>
<dbReference type="UniPathway" id="UPA00143"/>